<name>A0A381RNB8_9ZZZZ</name>
<accession>A0A381RNB8</accession>
<evidence type="ECO:0000256" key="2">
    <source>
        <dbReference type="ARBA" id="ARBA00022448"/>
    </source>
</evidence>
<evidence type="ECO:0008006" key="8">
    <source>
        <dbReference type="Google" id="ProtNLM"/>
    </source>
</evidence>
<keyword evidence="5" id="KW-0472">Membrane</keyword>
<dbReference type="InterPro" id="IPR026015">
    <property type="entry name" value="ATP_synth_OSCP/delta_N_sf"/>
</dbReference>
<dbReference type="Pfam" id="PF00213">
    <property type="entry name" value="OSCP"/>
    <property type="match status" value="1"/>
</dbReference>
<organism evidence="7">
    <name type="scientific">marine metagenome</name>
    <dbReference type="NCBI Taxonomy" id="408172"/>
    <lineage>
        <taxon>unclassified sequences</taxon>
        <taxon>metagenomes</taxon>
        <taxon>ecological metagenomes</taxon>
    </lineage>
</organism>
<comment type="subcellular location">
    <subcellularLocation>
        <location evidence="1">Membrane</location>
    </subcellularLocation>
</comment>
<evidence type="ECO:0000256" key="6">
    <source>
        <dbReference type="ARBA" id="ARBA00023310"/>
    </source>
</evidence>
<evidence type="ECO:0000313" key="7">
    <source>
        <dbReference type="EMBL" id="SUZ92448.1"/>
    </source>
</evidence>
<reference evidence="7" key="1">
    <citation type="submission" date="2018-05" db="EMBL/GenBank/DDBJ databases">
        <authorList>
            <person name="Lanie J.A."/>
            <person name="Ng W.-L."/>
            <person name="Kazmierczak K.M."/>
            <person name="Andrzejewski T.M."/>
            <person name="Davidsen T.M."/>
            <person name="Wayne K.J."/>
            <person name="Tettelin H."/>
            <person name="Glass J.I."/>
            <person name="Rusch D."/>
            <person name="Podicherti R."/>
            <person name="Tsui H.-C.T."/>
            <person name="Winkler M.E."/>
        </authorList>
    </citation>
    <scope>NUCLEOTIDE SEQUENCE</scope>
</reference>
<keyword evidence="6" id="KW-0066">ATP synthesis</keyword>
<keyword evidence="4" id="KW-0406">Ion transport</keyword>
<dbReference type="GO" id="GO:0046933">
    <property type="term" value="F:proton-transporting ATP synthase activity, rotational mechanism"/>
    <property type="evidence" value="ECO:0007669"/>
    <property type="project" value="InterPro"/>
</dbReference>
<dbReference type="PANTHER" id="PTHR11910">
    <property type="entry name" value="ATP SYNTHASE DELTA CHAIN"/>
    <property type="match status" value="1"/>
</dbReference>
<proteinExistence type="predicted"/>
<sequence>MTERVIAGRYARALFEVTVRDKDEEPSTAERDLEEFVTLLEVHPSLQEALINPSVPSSHKQAAVTAVLRHNKNVSAAVTRLLDLLAARDRMNLVQEILSAFRARVQDRLQIVRAEVTTAVKLSADRRDAIAQRLGEVTGKQVLIDARVDP</sequence>
<dbReference type="PRINTS" id="PR00125">
    <property type="entry name" value="ATPASEDELTA"/>
</dbReference>
<dbReference type="InterPro" id="IPR000711">
    <property type="entry name" value="ATPase_OSCP/dsu"/>
</dbReference>
<protein>
    <recommendedName>
        <fullName evidence="8">ATP synthase subunit delta</fullName>
    </recommendedName>
</protein>
<keyword evidence="3" id="KW-0375">Hydrogen ion transport</keyword>
<evidence type="ECO:0000256" key="5">
    <source>
        <dbReference type="ARBA" id="ARBA00023136"/>
    </source>
</evidence>
<dbReference type="AlphaFoldDB" id="A0A381RNB8"/>
<dbReference type="Gene3D" id="1.10.520.20">
    <property type="entry name" value="N-terminal domain of the delta subunit of the F1F0-ATP synthase"/>
    <property type="match status" value="1"/>
</dbReference>
<gene>
    <name evidence="7" type="ORF">METZ01_LOCUS45302</name>
</gene>
<dbReference type="GO" id="GO:0016020">
    <property type="term" value="C:membrane"/>
    <property type="evidence" value="ECO:0007669"/>
    <property type="project" value="UniProtKB-SubCell"/>
</dbReference>
<dbReference type="NCBIfam" id="TIGR01145">
    <property type="entry name" value="ATP_synt_delta"/>
    <property type="match status" value="1"/>
</dbReference>
<dbReference type="SUPFAM" id="SSF47928">
    <property type="entry name" value="N-terminal domain of the delta subunit of the F1F0-ATP synthase"/>
    <property type="match status" value="1"/>
</dbReference>
<evidence type="ECO:0000256" key="3">
    <source>
        <dbReference type="ARBA" id="ARBA00022781"/>
    </source>
</evidence>
<dbReference type="EMBL" id="UINC01002060">
    <property type="protein sequence ID" value="SUZ92448.1"/>
    <property type="molecule type" value="Genomic_DNA"/>
</dbReference>
<evidence type="ECO:0000256" key="4">
    <source>
        <dbReference type="ARBA" id="ARBA00023065"/>
    </source>
</evidence>
<keyword evidence="2" id="KW-0813">Transport</keyword>
<evidence type="ECO:0000256" key="1">
    <source>
        <dbReference type="ARBA" id="ARBA00004370"/>
    </source>
</evidence>
<feature type="non-terminal residue" evidence="7">
    <location>
        <position position="150"/>
    </location>
</feature>